<proteinExistence type="predicted"/>
<protein>
    <submittedName>
        <fullName evidence="1">Uncharacterized protein</fullName>
    </submittedName>
</protein>
<dbReference type="EMBL" id="UINC01081719">
    <property type="protein sequence ID" value="SVC25851.1"/>
    <property type="molecule type" value="Genomic_DNA"/>
</dbReference>
<name>A0A382KT66_9ZZZZ</name>
<accession>A0A382KT66</accession>
<reference evidence="1" key="1">
    <citation type="submission" date="2018-05" db="EMBL/GenBank/DDBJ databases">
        <authorList>
            <person name="Lanie J.A."/>
            <person name="Ng W.-L."/>
            <person name="Kazmierczak K.M."/>
            <person name="Andrzejewski T.M."/>
            <person name="Davidsen T.M."/>
            <person name="Wayne K.J."/>
            <person name="Tettelin H."/>
            <person name="Glass J.I."/>
            <person name="Rusch D."/>
            <person name="Podicherti R."/>
            <person name="Tsui H.-C.T."/>
            <person name="Winkler M.E."/>
        </authorList>
    </citation>
    <scope>NUCLEOTIDE SEQUENCE</scope>
</reference>
<dbReference type="AlphaFoldDB" id="A0A382KT66"/>
<organism evidence="1">
    <name type="scientific">marine metagenome</name>
    <dbReference type="NCBI Taxonomy" id="408172"/>
    <lineage>
        <taxon>unclassified sequences</taxon>
        <taxon>metagenomes</taxon>
        <taxon>ecological metagenomes</taxon>
    </lineage>
</organism>
<sequence>MKKQLLSILIICLLTQFIWAKKIIIKM</sequence>
<evidence type="ECO:0000313" key="1">
    <source>
        <dbReference type="EMBL" id="SVC25851.1"/>
    </source>
</evidence>
<feature type="non-terminal residue" evidence="1">
    <location>
        <position position="27"/>
    </location>
</feature>
<gene>
    <name evidence="1" type="ORF">METZ01_LOCUS278705</name>
</gene>